<keyword evidence="2" id="KW-1185">Reference proteome</keyword>
<name>A0A1A9ZJT0_GLOPL</name>
<dbReference type="Proteomes" id="UP000092445">
    <property type="component" value="Unassembled WGS sequence"/>
</dbReference>
<dbReference type="VEuPathDB" id="VectorBase:GPAI017019"/>
<proteinExistence type="predicted"/>
<accession>A0A1A9ZJT0</accession>
<dbReference type="AlphaFoldDB" id="A0A1A9ZJT0"/>
<evidence type="ECO:0000313" key="2">
    <source>
        <dbReference type="Proteomes" id="UP000092445"/>
    </source>
</evidence>
<protein>
    <submittedName>
        <fullName evidence="1">Uncharacterized protein</fullName>
    </submittedName>
</protein>
<reference evidence="1" key="2">
    <citation type="submission" date="2020-05" db="UniProtKB">
        <authorList>
            <consortium name="EnsemblMetazoa"/>
        </authorList>
    </citation>
    <scope>IDENTIFICATION</scope>
    <source>
        <strain evidence="1">IAEA</strain>
    </source>
</reference>
<sequence>MYATVTTVEEGENNGRNNYNHFPLRASSMLSPFSTSTWRKFKITSGKLSNNTSSTSTGYIILKLNEQHKTNTAIEANLSSFLFGAIILIFGSIEIAGRGLKKDPIDFDELMNGEKNLKKKRNQKNDVRLIWFYLENFDKILEKLKEKHSDKCFKNHISIDIKNPSTKLRVSPPNSSSVKEISIMCLEALTYGKITQNAVNDNKAILVKSNELKEDLHSGLFALISNEISMTAPFNLNAIRHATRKEVVTGKNHVASTCIS</sequence>
<organism evidence="1 2">
    <name type="scientific">Glossina pallidipes</name>
    <name type="common">Tsetse fly</name>
    <dbReference type="NCBI Taxonomy" id="7398"/>
    <lineage>
        <taxon>Eukaryota</taxon>
        <taxon>Metazoa</taxon>
        <taxon>Ecdysozoa</taxon>
        <taxon>Arthropoda</taxon>
        <taxon>Hexapoda</taxon>
        <taxon>Insecta</taxon>
        <taxon>Pterygota</taxon>
        <taxon>Neoptera</taxon>
        <taxon>Endopterygota</taxon>
        <taxon>Diptera</taxon>
        <taxon>Brachycera</taxon>
        <taxon>Muscomorpha</taxon>
        <taxon>Hippoboscoidea</taxon>
        <taxon>Glossinidae</taxon>
        <taxon>Glossina</taxon>
    </lineage>
</organism>
<reference evidence="2" key="1">
    <citation type="submission" date="2014-03" db="EMBL/GenBank/DDBJ databases">
        <authorList>
            <person name="Aksoy S."/>
            <person name="Warren W."/>
            <person name="Wilson R.K."/>
        </authorList>
    </citation>
    <scope>NUCLEOTIDE SEQUENCE [LARGE SCALE GENOMIC DNA]</scope>
    <source>
        <strain evidence="2">IAEA</strain>
    </source>
</reference>
<evidence type="ECO:0000313" key="1">
    <source>
        <dbReference type="EnsemblMetazoa" id="GPAI017019-PA"/>
    </source>
</evidence>
<dbReference type="EnsemblMetazoa" id="GPAI017019-RA">
    <property type="protein sequence ID" value="GPAI017019-PA"/>
    <property type="gene ID" value="GPAI017019"/>
</dbReference>